<name>A0A1I3WY20_HALDA</name>
<accession>A0A1I3WY20</accession>
<dbReference type="AlphaFoldDB" id="A0A1I3WY20"/>
<reference evidence="2" key="1">
    <citation type="submission" date="2016-10" db="EMBL/GenBank/DDBJ databases">
        <authorList>
            <person name="Varghese N."/>
            <person name="Submissions S."/>
        </authorList>
    </citation>
    <scope>NUCLEOTIDE SEQUENCE [LARGE SCALE GENOMIC DNA]</scope>
    <source>
        <strain evidence="2">CGMCC 1.3704</strain>
    </source>
</reference>
<proteinExistence type="predicted"/>
<protein>
    <submittedName>
        <fullName evidence="1">Uncharacterized protein</fullName>
    </submittedName>
</protein>
<gene>
    <name evidence="1" type="ORF">SAMN04487936_107209</name>
</gene>
<dbReference type="Proteomes" id="UP000183557">
    <property type="component" value="Unassembled WGS sequence"/>
</dbReference>
<evidence type="ECO:0000313" key="1">
    <source>
        <dbReference type="EMBL" id="SFK12388.1"/>
    </source>
</evidence>
<dbReference type="RefSeq" id="WP_075037121.1">
    <property type="nucleotide sequence ID" value="NZ_FOSB01000007.1"/>
</dbReference>
<evidence type="ECO:0000313" key="2">
    <source>
        <dbReference type="Proteomes" id="UP000183557"/>
    </source>
</evidence>
<organism evidence="1 2">
    <name type="scientific">Halobacillus dabanensis</name>
    <dbReference type="NCBI Taxonomy" id="240302"/>
    <lineage>
        <taxon>Bacteria</taxon>
        <taxon>Bacillati</taxon>
        <taxon>Bacillota</taxon>
        <taxon>Bacilli</taxon>
        <taxon>Bacillales</taxon>
        <taxon>Bacillaceae</taxon>
        <taxon>Halobacillus</taxon>
    </lineage>
</organism>
<keyword evidence="2" id="KW-1185">Reference proteome</keyword>
<dbReference type="EMBL" id="FOSB01000007">
    <property type="protein sequence ID" value="SFK12388.1"/>
    <property type="molecule type" value="Genomic_DNA"/>
</dbReference>
<sequence length="105" mass="12074">MNVFGRNRGRVEASSDIPKDGFVHVQILVNWINRDEREINVKVLDRGRGEYVFEASFATSQSEMYAYHTAKDIVRQYVDAEGLVVESGYTDAKLPMVKTTDKRMR</sequence>
<dbReference type="OrthoDB" id="9903273at2"/>